<evidence type="ECO:0000256" key="6">
    <source>
        <dbReference type="RuleBase" id="RU000382"/>
    </source>
</evidence>
<dbReference type="EMBL" id="JBHSXS010000004">
    <property type="protein sequence ID" value="MFC6880268.1"/>
    <property type="molecule type" value="Genomic_DNA"/>
</dbReference>
<dbReference type="InterPro" id="IPR015421">
    <property type="entry name" value="PyrdxlP-dep_Trfase_major"/>
</dbReference>
<comment type="cofactor">
    <cofactor evidence="1 6">
        <name>pyridoxal 5'-phosphate</name>
        <dbReference type="ChEBI" id="CHEBI:597326"/>
    </cofactor>
</comment>
<keyword evidence="4 6" id="KW-0663">Pyridoxal phosphate</keyword>
<dbReference type="Gene3D" id="3.90.1150.170">
    <property type="match status" value="1"/>
</dbReference>
<organism evidence="7 8">
    <name type="scientific">Actinomadura yumaensis</name>
    <dbReference type="NCBI Taxonomy" id="111807"/>
    <lineage>
        <taxon>Bacteria</taxon>
        <taxon>Bacillati</taxon>
        <taxon>Actinomycetota</taxon>
        <taxon>Actinomycetes</taxon>
        <taxon>Streptosporangiales</taxon>
        <taxon>Thermomonosporaceae</taxon>
        <taxon>Actinomadura</taxon>
    </lineage>
</organism>
<comment type="caution">
    <text evidence="7">The sequence shown here is derived from an EMBL/GenBank/DDBJ whole genome shotgun (WGS) entry which is preliminary data.</text>
</comment>
<dbReference type="PANTHER" id="PTHR11999">
    <property type="entry name" value="GROUP II PYRIDOXAL-5-PHOSPHATE DECARBOXYLASE"/>
    <property type="match status" value="1"/>
</dbReference>
<comment type="similarity">
    <text evidence="2 6">Belongs to the group II decarboxylase family.</text>
</comment>
<dbReference type="Pfam" id="PF00282">
    <property type="entry name" value="Pyridoxal_deC"/>
    <property type="match status" value="1"/>
</dbReference>
<dbReference type="SUPFAM" id="SSF53383">
    <property type="entry name" value="PLP-dependent transferases"/>
    <property type="match status" value="1"/>
</dbReference>
<keyword evidence="3" id="KW-0210">Decarboxylase</keyword>
<dbReference type="PANTHER" id="PTHR11999:SF70">
    <property type="entry name" value="MIP05841P"/>
    <property type="match status" value="1"/>
</dbReference>
<protein>
    <submittedName>
        <fullName evidence="7">Pyridoxal phosphate-dependent decarboxylase family protein</fullName>
    </submittedName>
</protein>
<dbReference type="InterPro" id="IPR010977">
    <property type="entry name" value="Aromatic_deC"/>
</dbReference>
<dbReference type="RefSeq" id="WP_206681134.1">
    <property type="nucleotide sequence ID" value="NZ_JBHSXE010000001.1"/>
</dbReference>
<dbReference type="InterPro" id="IPR015422">
    <property type="entry name" value="PyrdxlP-dep_Trfase_small"/>
</dbReference>
<evidence type="ECO:0000256" key="5">
    <source>
        <dbReference type="ARBA" id="ARBA00023239"/>
    </source>
</evidence>
<keyword evidence="5 6" id="KW-0456">Lyase</keyword>
<reference evidence="8" key="1">
    <citation type="journal article" date="2019" name="Int. J. Syst. Evol. Microbiol.">
        <title>The Global Catalogue of Microorganisms (GCM) 10K type strain sequencing project: providing services to taxonomists for standard genome sequencing and annotation.</title>
        <authorList>
            <consortium name="The Broad Institute Genomics Platform"/>
            <consortium name="The Broad Institute Genome Sequencing Center for Infectious Disease"/>
            <person name="Wu L."/>
            <person name="Ma J."/>
        </authorList>
    </citation>
    <scope>NUCLEOTIDE SEQUENCE [LARGE SCALE GENOMIC DNA]</scope>
    <source>
        <strain evidence="8">JCM 3369</strain>
    </source>
</reference>
<evidence type="ECO:0000313" key="7">
    <source>
        <dbReference type="EMBL" id="MFC6880268.1"/>
    </source>
</evidence>
<dbReference type="Gene3D" id="3.90.1150.10">
    <property type="entry name" value="Aspartate Aminotransferase, domain 1"/>
    <property type="match status" value="1"/>
</dbReference>
<evidence type="ECO:0000256" key="1">
    <source>
        <dbReference type="ARBA" id="ARBA00001933"/>
    </source>
</evidence>
<evidence type="ECO:0000256" key="2">
    <source>
        <dbReference type="ARBA" id="ARBA00009533"/>
    </source>
</evidence>
<dbReference type="InterPro" id="IPR015424">
    <property type="entry name" value="PyrdxlP-dep_Trfase"/>
</dbReference>
<accession>A0ABW2CHU7</accession>
<evidence type="ECO:0000256" key="4">
    <source>
        <dbReference type="ARBA" id="ARBA00022898"/>
    </source>
</evidence>
<gene>
    <name evidence="7" type="ORF">ACFQKB_10890</name>
</gene>
<dbReference type="Proteomes" id="UP001596380">
    <property type="component" value="Unassembled WGS sequence"/>
</dbReference>
<dbReference type="PRINTS" id="PR00800">
    <property type="entry name" value="YHDCRBOXLASE"/>
</dbReference>
<keyword evidence="8" id="KW-1185">Reference proteome</keyword>
<evidence type="ECO:0000256" key="3">
    <source>
        <dbReference type="ARBA" id="ARBA00022793"/>
    </source>
</evidence>
<dbReference type="Gene3D" id="3.40.640.10">
    <property type="entry name" value="Type I PLP-dependent aspartate aminotransferase-like (Major domain)"/>
    <property type="match status" value="1"/>
</dbReference>
<sequence>MHAEPDALESDHRTVETMGRTIMARLARYADDLPSAPAGRFGEADAAVRRMRRPPAEDGAELEALLDAFEDAAAHGANPASPGYYAYFPSGGLVSSALADAFAQVYNRFTAVADLAPALVAMEHGVLRWLAARFGLPEEAGGLVTTGASLATLTALVAARHDRLGEDFARGTLYVTEHTHYCIAKAARIAGLPPSAVRVVPTRRLRMDAAAAARMIEDDRAAGLRPFLLVGTAGTTSTGTVDPLDDLAGLAARERLWFHVDAAYGGGLQLTARGRARLAGIDRADSIVVDPHKSLFLQYGTGVLLVRDAAVLPAAHADGGDYLQDLETVEQLPDYGNLGPELTREFRGLRLWLPLHLHGVAAFRRALDEKLDLAELVHRRLANDPLFELPWKPDLSVVVFRLHGTDELNRRLLERINATRRVFLSSTKVEGRFFLRINPMSHRTHLSDVQKALATIKECAQQALDSQYAAPG</sequence>
<dbReference type="InterPro" id="IPR002129">
    <property type="entry name" value="PyrdxlP-dep_de-COase"/>
</dbReference>
<evidence type="ECO:0000313" key="8">
    <source>
        <dbReference type="Proteomes" id="UP001596380"/>
    </source>
</evidence>
<proteinExistence type="inferred from homology"/>
<name>A0ABW2CHU7_9ACTN</name>